<evidence type="ECO:0000256" key="3">
    <source>
        <dbReference type="ARBA" id="ARBA00034247"/>
    </source>
</evidence>
<dbReference type="RefSeq" id="WP_132286429.1">
    <property type="nucleotide sequence ID" value="NZ_SMFU01000007.1"/>
</dbReference>
<comment type="catalytic activity">
    <reaction evidence="3">
        <text>2 GTP = 3',3'-c-di-GMP + 2 diphosphate</text>
        <dbReference type="Rhea" id="RHEA:24898"/>
        <dbReference type="ChEBI" id="CHEBI:33019"/>
        <dbReference type="ChEBI" id="CHEBI:37565"/>
        <dbReference type="ChEBI" id="CHEBI:58805"/>
        <dbReference type="EC" id="2.7.7.65"/>
    </reaction>
</comment>
<evidence type="ECO:0000313" key="7">
    <source>
        <dbReference type="Proteomes" id="UP000294546"/>
    </source>
</evidence>
<dbReference type="FunFam" id="3.30.70.270:FF:000001">
    <property type="entry name" value="Diguanylate cyclase domain protein"/>
    <property type="match status" value="1"/>
</dbReference>
<dbReference type="SUPFAM" id="SSF55073">
    <property type="entry name" value="Nucleotide cyclase"/>
    <property type="match status" value="1"/>
</dbReference>
<feature type="domain" description="GGDEF" evidence="5">
    <location>
        <begin position="410"/>
        <end position="542"/>
    </location>
</feature>
<dbReference type="Pfam" id="PF14827">
    <property type="entry name" value="dCache_3"/>
    <property type="match status" value="1"/>
</dbReference>
<evidence type="ECO:0000256" key="4">
    <source>
        <dbReference type="SAM" id="Phobius"/>
    </source>
</evidence>
<keyword evidence="4" id="KW-0472">Membrane</keyword>
<dbReference type="GO" id="GO:1902201">
    <property type="term" value="P:negative regulation of bacterial-type flagellum-dependent cell motility"/>
    <property type="evidence" value="ECO:0007669"/>
    <property type="project" value="TreeGrafter"/>
</dbReference>
<dbReference type="GO" id="GO:0052621">
    <property type="term" value="F:diguanylate cyclase activity"/>
    <property type="evidence" value="ECO:0007669"/>
    <property type="project" value="UniProtKB-EC"/>
</dbReference>
<dbReference type="InterPro" id="IPR043128">
    <property type="entry name" value="Rev_trsase/Diguanyl_cyclase"/>
</dbReference>
<dbReference type="SUPFAM" id="SSF103190">
    <property type="entry name" value="Sensory domain-like"/>
    <property type="match status" value="1"/>
</dbReference>
<organism evidence="6 7">
    <name type="scientific">Marinobacterium mangrovicola</name>
    <dbReference type="NCBI Taxonomy" id="1476959"/>
    <lineage>
        <taxon>Bacteria</taxon>
        <taxon>Pseudomonadati</taxon>
        <taxon>Pseudomonadota</taxon>
        <taxon>Gammaproteobacteria</taxon>
        <taxon>Oceanospirillales</taxon>
        <taxon>Oceanospirillaceae</taxon>
        <taxon>Marinobacterium</taxon>
    </lineage>
</organism>
<dbReference type="GO" id="GO:0005886">
    <property type="term" value="C:plasma membrane"/>
    <property type="evidence" value="ECO:0007669"/>
    <property type="project" value="TreeGrafter"/>
</dbReference>
<feature type="transmembrane region" description="Helical" evidence="4">
    <location>
        <begin position="333"/>
        <end position="355"/>
    </location>
</feature>
<dbReference type="InterPro" id="IPR029151">
    <property type="entry name" value="Sensor-like_sf"/>
</dbReference>
<keyword evidence="7" id="KW-1185">Reference proteome</keyword>
<evidence type="ECO:0000259" key="5">
    <source>
        <dbReference type="PROSITE" id="PS50887"/>
    </source>
</evidence>
<dbReference type="Pfam" id="PF00990">
    <property type="entry name" value="GGDEF"/>
    <property type="match status" value="1"/>
</dbReference>
<dbReference type="EC" id="2.7.7.65" evidence="2"/>
<dbReference type="PANTHER" id="PTHR45138:SF9">
    <property type="entry name" value="DIGUANYLATE CYCLASE DGCM-RELATED"/>
    <property type="match status" value="1"/>
</dbReference>
<keyword evidence="4" id="KW-1133">Transmembrane helix</keyword>
<sequence>MTIGLNRKLLFAIVSLLLLLADALFVLINYRTDRAALDAALADDGEQLKEAYELGYSMTLANMEQLATFVAGDPRVRETFSDAVDAVAAEGGGGGGKQAAELRQELYQSVASGWQQMTREYGVRQLHFHLGPGSTSFLRVHRPDKFGDNMDDLRHMVVDVNSDHKPRQGLELGRIYSGLRGIVPVFDLHEPPRQVGALEVGTSFSLLVDTLKQSVDADVAVLMNQARVDHATWQRPDDAVLADCGCFVEASTSPALSQLLSAEGYIQAPLKLSDPVRSHLVWIDGAPLSVAEFAIQDYLGIRDGSDLPVGRVVFWRSAEDLVTALKQATWQNILYAVIGFILIEAALFIGLRFVFRQLELEVDHRTEEIRQLNSRLEVIAHEDYLTGVCTRRYFTERLGQECNRAERGSSPLALLMLDVDHFKRINDTYGHPAGDVVLSSLGELLRANCRNYDLAGRFGGEEFCLLMPGVMPGDAFNFAEKLRQRINRSIQIPGQEGEYISVSIGVALFQPGIGYQELIRAADEALYEAKGQGRNRVILAASSAIAV</sequence>
<comment type="cofactor">
    <cofactor evidence="1">
        <name>Mg(2+)</name>
        <dbReference type="ChEBI" id="CHEBI:18420"/>
    </cofactor>
</comment>
<dbReference type="OrthoDB" id="9812260at2"/>
<dbReference type="GO" id="GO:0043709">
    <property type="term" value="P:cell adhesion involved in single-species biofilm formation"/>
    <property type="evidence" value="ECO:0007669"/>
    <property type="project" value="TreeGrafter"/>
</dbReference>
<evidence type="ECO:0000256" key="1">
    <source>
        <dbReference type="ARBA" id="ARBA00001946"/>
    </source>
</evidence>
<accession>A0A4R1GJL3</accession>
<dbReference type="InterPro" id="IPR029150">
    <property type="entry name" value="dCache_3"/>
</dbReference>
<dbReference type="AlphaFoldDB" id="A0A4R1GJL3"/>
<dbReference type="NCBIfam" id="TIGR00254">
    <property type="entry name" value="GGDEF"/>
    <property type="match status" value="1"/>
</dbReference>
<dbReference type="EMBL" id="SMFU01000007">
    <property type="protein sequence ID" value="TCK08198.1"/>
    <property type="molecule type" value="Genomic_DNA"/>
</dbReference>
<gene>
    <name evidence="6" type="ORF">CLV83_0272</name>
</gene>
<comment type="caution">
    <text evidence="6">The sequence shown here is derived from an EMBL/GenBank/DDBJ whole genome shotgun (WGS) entry which is preliminary data.</text>
</comment>
<reference evidence="6 7" key="1">
    <citation type="submission" date="2019-03" db="EMBL/GenBank/DDBJ databases">
        <title>Genomic Encyclopedia of Archaeal and Bacterial Type Strains, Phase II (KMG-II): from individual species to whole genera.</title>
        <authorList>
            <person name="Goeker M."/>
        </authorList>
    </citation>
    <scope>NUCLEOTIDE SEQUENCE [LARGE SCALE GENOMIC DNA]</scope>
    <source>
        <strain evidence="6 7">DSM 27697</strain>
    </source>
</reference>
<protein>
    <recommendedName>
        <fullName evidence="2">diguanylate cyclase</fullName>
        <ecNumber evidence="2">2.7.7.65</ecNumber>
    </recommendedName>
</protein>
<dbReference type="InterPro" id="IPR000160">
    <property type="entry name" value="GGDEF_dom"/>
</dbReference>
<dbReference type="InterPro" id="IPR050469">
    <property type="entry name" value="Diguanylate_Cyclase"/>
</dbReference>
<dbReference type="CDD" id="cd01949">
    <property type="entry name" value="GGDEF"/>
    <property type="match status" value="1"/>
</dbReference>
<name>A0A4R1GJL3_9GAMM</name>
<evidence type="ECO:0000313" key="6">
    <source>
        <dbReference type="EMBL" id="TCK08198.1"/>
    </source>
</evidence>
<dbReference type="Proteomes" id="UP000294546">
    <property type="component" value="Unassembled WGS sequence"/>
</dbReference>
<keyword evidence="4" id="KW-0812">Transmembrane</keyword>
<dbReference type="PANTHER" id="PTHR45138">
    <property type="entry name" value="REGULATORY COMPONENTS OF SENSORY TRANSDUCTION SYSTEM"/>
    <property type="match status" value="1"/>
</dbReference>
<dbReference type="PROSITE" id="PS50887">
    <property type="entry name" value="GGDEF"/>
    <property type="match status" value="1"/>
</dbReference>
<evidence type="ECO:0000256" key="2">
    <source>
        <dbReference type="ARBA" id="ARBA00012528"/>
    </source>
</evidence>
<dbReference type="Gene3D" id="3.30.70.270">
    <property type="match status" value="1"/>
</dbReference>
<dbReference type="InterPro" id="IPR029787">
    <property type="entry name" value="Nucleotide_cyclase"/>
</dbReference>
<proteinExistence type="predicted"/>
<dbReference type="SMART" id="SM00267">
    <property type="entry name" value="GGDEF"/>
    <property type="match status" value="1"/>
</dbReference>